<feature type="compositionally biased region" description="Basic and acidic residues" evidence="1">
    <location>
        <begin position="202"/>
        <end position="212"/>
    </location>
</feature>
<keyword evidence="5" id="KW-1185">Reference proteome</keyword>
<keyword evidence="2" id="KW-0812">Transmembrane</keyword>
<dbReference type="Proteomes" id="UP000005408">
    <property type="component" value="Unassembled WGS sequence"/>
</dbReference>
<organism evidence="4 5">
    <name type="scientific">Magallana gigas</name>
    <name type="common">Pacific oyster</name>
    <name type="synonym">Crassostrea gigas</name>
    <dbReference type="NCBI Taxonomy" id="29159"/>
    <lineage>
        <taxon>Eukaryota</taxon>
        <taxon>Metazoa</taxon>
        <taxon>Spiralia</taxon>
        <taxon>Lophotrochozoa</taxon>
        <taxon>Mollusca</taxon>
        <taxon>Bivalvia</taxon>
        <taxon>Autobranchia</taxon>
        <taxon>Pteriomorphia</taxon>
        <taxon>Ostreida</taxon>
        <taxon>Ostreoidea</taxon>
        <taxon>Ostreidae</taxon>
        <taxon>Magallana</taxon>
    </lineage>
</organism>
<keyword evidence="3" id="KW-0732">Signal</keyword>
<evidence type="ECO:0000256" key="2">
    <source>
        <dbReference type="SAM" id="Phobius"/>
    </source>
</evidence>
<sequence length="351" mass="39322">MGDIFQIIIIILFIVMTKAQCPSRDPNITVSKCNGSAKSGKFIYVDINKIKRPCTCHVVSMFAGDLLVVSRKGATKSCNSQATVYTENKNATYKCGTHVTDTFLVKKYDKTIINVEYLYGNNSGDLDQCLEINENDNGQGNISVTCGQSPDIEPTPEVTVISAPSPSNPITKFIMAGTIAGGIVILLGIIFVLMPRRKKNRKNDNELEEVNRGHTNAADEVDRRHTDASEEVDRGHTNASNEMDRRQTDASKKVDRGHTDASFINNKFHVNDNHQGYVQPKEIQLPSEKRQTETNTKHEVNMNHEVPMKYKQREQDMCSTQFHAVPNNSDKNAMLNKARLNYAQVCIREVK</sequence>
<feature type="signal peptide" evidence="3">
    <location>
        <begin position="1"/>
        <end position="19"/>
    </location>
</feature>
<reference evidence="4" key="1">
    <citation type="submission" date="2022-08" db="UniProtKB">
        <authorList>
            <consortium name="EnsemblMetazoa"/>
        </authorList>
    </citation>
    <scope>IDENTIFICATION</scope>
    <source>
        <strain evidence="4">05x7-T-G4-1.051#20</strain>
    </source>
</reference>
<evidence type="ECO:0000256" key="3">
    <source>
        <dbReference type="SAM" id="SignalP"/>
    </source>
</evidence>
<feature type="region of interest" description="Disordered" evidence="1">
    <location>
        <begin position="202"/>
        <end position="257"/>
    </location>
</feature>
<feature type="compositionally biased region" description="Basic and acidic residues" evidence="1">
    <location>
        <begin position="220"/>
        <end position="257"/>
    </location>
</feature>
<feature type="chain" id="PRO_5036452566" evidence="3">
    <location>
        <begin position="20"/>
        <end position="351"/>
    </location>
</feature>
<keyword evidence="2" id="KW-1133">Transmembrane helix</keyword>
<dbReference type="EnsemblMetazoa" id="G18367.2">
    <property type="protein sequence ID" value="G18367.2:cds"/>
    <property type="gene ID" value="G18367"/>
</dbReference>
<evidence type="ECO:0000313" key="5">
    <source>
        <dbReference type="Proteomes" id="UP000005408"/>
    </source>
</evidence>
<accession>A0A8W8JBN1</accession>
<name>A0A8W8JBN1_MAGGI</name>
<proteinExistence type="predicted"/>
<protein>
    <submittedName>
        <fullName evidence="4">Uncharacterized protein</fullName>
    </submittedName>
</protein>
<evidence type="ECO:0000256" key="1">
    <source>
        <dbReference type="SAM" id="MobiDB-lite"/>
    </source>
</evidence>
<dbReference type="OrthoDB" id="6214418at2759"/>
<feature type="transmembrane region" description="Helical" evidence="2">
    <location>
        <begin position="173"/>
        <end position="193"/>
    </location>
</feature>
<keyword evidence="2" id="KW-0472">Membrane</keyword>
<dbReference type="AlphaFoldDB" id="A0A8W8JBN1"/>
<evidence type="ECO:0000313" key="4">
    <source>
        <dbReference type="EnsemblMetazoa" id="G18367.2:cds"/>
    </source>
</evidence>